<name>A0A310S7X1_9HYME</name>
<dbReference type="EMBL" id="KQ770827">
    <property type="protein sequence ID" value="OAD52568.1"/>
    <property type="molecule type" value="Genomic_DNA"/>
</dbReference>
<organism evidence="1 2">
    <name type="scientific">Eufriesea mexicana</name>
    <dbReference type="NCBI Taxonomy" id="516756"/>
    <lineage>
        <taxon>Eukaryota</taxon>
        <taxon>Metazoa</taxon>
        <taxon>Ecdysozoa</taxon>
        <taxon>Arthropoda</taxon>
        <taxon>Hexapoda</taxon>
        <taxon>Insecta</taxon>
        <taxon>Pterygota</taxon>
        <taxon>Neoptera</taxon>
        <taxon>Endopterygota</taxon>
        <taxon>Hymenoptera</taxon>
        <taxon>Apocrita</taxon>
        <taxon>Aculeata</taxon>
        <taxon>Apoidea</taxon>
        <taxon>Anthophila</taxon>
        <taxon>Apidae</taxon>
        <taxon>Eufriesea</taxon>
    </lineage>
</organism>
<proteinExistence type="predicted"/>
<gene>
    <name evidence="1" type="ORF">WN48_00727</name>
</gene>
<protein>
    <submittedName>
        <fullName evidence="1">Uncharacterized protein</fullName>
    </submittedName>
</protein>
<reference evidence="1 2" key="1">
    <citation type="submission" date="2015-07" db="EMBL/GenBank/DDBJ databases">
        <title>The genome of Eufriesea mexicana.</title>
        <authorList>
            <person name="Pan H."/>
            <person name="Kapheim K."/>
        </authorList>
    </citation>
    <scope>NUCLEOTIDE SEQUENCE [LARGE SCALE GENOMIC DNA]</scope>
    <source>
        <strain evidence="1">0111107269</strain>
        <tissue evidence="1">Whole body</tissue>
    </source>
</reference>
<sequence length="67" mass="8156">MRYTFARKRAEDCFLSRENCMSQEERCTAHDLLALLYQQCMHVARKHSDRHDTFKREKRRISDLGYC</sequence>
<evidence type="ECO:0000313" key="1">
    <source>
        <dbReference type="EMBL" id="OAD52568.1"/>
    </source>
</evidence>
<dbReference type="AlphaFoldDB" id="A0A310S7X1"/>
<accession>A0A310S7X1</accession>
<keyword evidence="2" id="KW-1185">Reference proteome</keyword>
<evidence type="ECO:0000313" key="2">
    <source>
        <dbReference type="Proteomes" id="UP000250275"/>
    </source>
</evidence>
<dbReference type="Proteomes" id="UP000250275">
    <property type="component" value="Unassembled WGS sequence"/>
</dbReference>